<evidence type="ECO:0000313" key="1">
    <source>
        <dbReference type="EMBL" id="ABL88701.1"/>
    </source>
</evidence>
<proteinExistence type="predicted"/>
<organism evidence="1 2">
    <name type="scientific">Pyrobaculum islandicum (strain DSM 4184 / JCM 9189 / GEO3)</name>
    <dbReference type="NCBI Taxonomy" id="384616"/>
    <lineage>
        <taxon>Archaea</taxon>
        <taxon>Thermoproteota</taxon>
        <taxon>Thermoprotei</taxon>
        <taxon>Thermoproteales</taxon>
        <taxon>Thermoproteaceae</taxon>
        <taxon>Pyrobaculum</taxon>
    </lineage>
</organism>
<protein>
    <submittedName>
        <fullName evidence="1">Uncharacterized protein</fullName>
    </submittedName>
</protein>
<dbReference type="STRING" id="384616.Pisl_1546"/>
<dbReference type="AlphaFoldDB" id="A1RUR9"/>
<dbReference type="KEGG" id="pis:Pisl_1546"/>
<name>A1RUR9_PYRIL</name>
<reference evidence="1" key="1">
    <citation type="submission" date="2006-12" db="EMBL/GenBank/DDBJ databases">
        <title>Complete sequence of Pyrobaculum islandicum DSM 4184.</title>
        <authorList>
            <person name="Copeland A."/>
            <person name="Lucas S."/>
            <person name="Lapidus A."/>
            <person name="Barry K."/>
            <person name="Detter J.C."/>
            <person name="Glavina del Rio T."/>
            <person name="Dalin E."/>
            <person name="Tice H."/>
            <person name="Pitluck S."/>
            <person name="Meincke L."/>
            <person name="Brettin T."/>
            <person name="Bruce D."/>
            <person name="Han C."/>
            <person name="Tapia R."/>
            <person name="Gilna P."/>
            <person name="Schmutz J."/>
            <person name="Larimer F."/>
            <person name="Land M."/>
            <person name="Hauser L."/>
            <person name="Kyrpides N."/>
            <person name="Mikhailova N."/>
            <person name="Cozen A.E."/>
            <person name="Fitz-Gibbon S.T."/>
            <person name="House C.H."/>
            <person name="Saltikov C."/>
            <person name="Lowe T."/>
            <person name="Richardson P."/>
        </authorList>
    </citation>
    <scope>NUCLEOTIDE SEQUENCE [LARGE SCALE GENOMIC DNA]</scope>
    <source>
        <strain evidence="1">DSM 4184</strain>
    </source>
</reference>
<evidence type="ECO:0000313" key="2">
    <source>
        <dbReference type="Proteomes" id="UP000002595"/>
    </source>
</evidence>
<gene>
    <name evidence="1" type="ordered locus">Pisl_1546</name>
</gene>
<accession>A1RUR9</accession>
<dbReference type="HOGENOM" id="CLU_1850712_0_0_2"/>
<sequence>MISVGGGSATGPCQVVALPPGEIWLRCDSVDELLLHLDALLEAGHVPMVIAFLDGRRLPVTAVSSDILETHGTYDEELQQIIKVKFYTPPSSWIPHFQRSKMRLNPQKKTAVIHLTTPIRLTQLYDLGLRLLQPKKAP</sequence>
<keyword evidence="2" id="KW-1185">Reference proteome</keyword>
<dbReference type="EMBL" id="CP000504">
    <property type="protein sequence ID" value="ABL88701.1"/>
    <property type="molecule type" value="Genomic_DNA"/>
</dbReference>
<dbReference type="Proteomes" id="UP000002595">
    <property type="component" value="Chromosome"/>
</dbReference>